<dbReference type="InterPro" id="IPR037448">
    <property type="entry name" value="Zig-8"/>
</dbReference>
<name>E9H757_DAPPU</name>
<dbReference type="HOGENOM" id="CLU_046341_3_4_1"/>
<evidence type="ECO:0000313" key="4">
    <source>
        <dbReference type="Proteomes" id="UP000000305"/>
    </source>
</evidence>
<feature type="chain" id="PRO_5003240895" description="Ig-like domain-containing protein" evidence="1">
    <location>
        <begin position="18"/>
        <end position="315"/>
    </location>
</feature>
<dbReference type="SUPFAM" id="SSF48726">
    <property type="entry name" value="Immunoglobulin"/>
    <property type="match status" value="2"/>
</dbReference>
<dbReference type="InterPro" id="IPR013783">
    <property type="entry name" value="Ig-like_fold"/>
</dbReference>
<dbReference type="eggNOG" id="KOG3510">
    <property type="taxonomic scope" value="Eukaryota"/>
</dbReference>
<sequence length="315" mass="35034">MVMIRGIVTIIWWLCWASLETSTSWKSFGSILVSSDNNTDSKSSIQPYGLVNKSHVVTSGRRWDLNETETSLPPKINTVITAQSGDTAFLPCHVSLREDHGVSWVRRRDWHILTADSKVYSRDERIRVTSVDNTENTWTLLIKYIQKEDEGIYDCQITTRRSAWAQSIELRIVEPQAVLVGTEDIYVGVGSPFTITCVITNTLKPPEYVSWNVDSKSLNFGSQDQHHQPSAFKKRWNGAGYSVTFDPGPPSVSRLMVNSATPSDSGRYTCQPSSGLSASTHVHVALGNEMAAIQAADTAGRVAIVLPLLNLNWYD</sequence>
<dbReference type="PANTHER" id="PTHR23279:SF36">
    <property type="entry name" value="DEFECTIVE PROBOSCIS EXTENSION RESPONSE 9, ISOFORM A"/>
    <property type="match status" value="1"/>
</dbReference>
<dbReference type="SMART" id="SM00409">
    <property type="entry name" value="IG"/>
    <property type="match status" value="2"/>
</dbReference>
<dbReference type="CDD" id="cd00096">
    <property type="entry name" value="Ig"/>
    <property type="match status" value="1"/>
</dbReference>
<dbReference type="PhylomeDB" id="E9H757"/>
<feature type="domain" description="Ig-like" evidence="2">
    <location>
        <begin position="74"/>
        <end position="171"/>
    </location>
</feature>
<dbReference type="InterPro" id="IPR013106">
    <property type="entry name" value="Ig_V-set"/>
</dbReference>
<keyword evidence="4" id="KW-1185">Reference proteome</keyword>
<dbReference type="PANTHER" id="PTHR23279">
    <property type="entry name" value="DEFECTIVE PROBOSCIS EXTENSION RESPONSE DPR -RELATED"/>
    <property type="match status" value="1"/>
</dbReference>
<evidence type="ECO:0000256" key="1">
    <source>
        <dbReference type="SAM" id="SignalP"/>
    </source>
</evidence>
<dbReference type="InterPro" id="IPR003599">
    <property type="entry name" value="Ig_sub"/>
</dbReference>
<feature type="domain" description="Ig-like" evidence="2">
    <location>
        <begin position="175"/>
        <end position="283"/>
    </location>
</feature>
<evidence type="ECO:0000259" key="2">
    <source>
        <dbReference type="PROSITE" id="PS50835"/>
    </source>
</evidence>
<dbReference type="PROSITE" id="PS50835">
    <property type="entry name" value="IG_LIKE"/>
    <property type="match status" value="2"/>
</dbReference>
<keyword evidence="1" id="KW-0732">Signal</keyword>
<dbReference type="FunFam" id="2.60.40.10:FF:004825">
    <property type="match status" value="1"/>
</dbReference>
<dbReference type="InterPro" id="IPR036179">
    <property type="entry name" value="Ig-like_dom_sf"/>
</dbReference>
<dbReference type="InterPro" id="IPR013151">
    <property type="entry name" value="Immunoglobulin_dom"/>
</dbReference>
<accession>E9H757</accession>
<dbReference type="GO" id="GO:0032589">
    <property type="term" value="C:neuron projection membrane"/>
    <property type="evidence" value="ECO:0000318"/>
    <property type="project" value="GO_Central"/>
</dbReference>
<dbReference type="AlphaFoldDB" id="E9H757"/>
<evidence type="ECO:0000313" key="3">
    <source>
        <dbReference type="EMBL" id="EFX72318.1"/>
    </source>
</evidence>
<dbReference type="GO" id="GO:0050808">
    <property type="term" value="P:synapse organization"/>
    <property type="evidence" value="ECO:0000318"/>
    <property type="project" value="GO_Central"/>
</dbReference>
<dbReference type="InParanoid" id="E9H757"/>
<dbReference type="Pfam" id="PF00047">
    <property type="entry name" value="ig"/>
    <property type="match status" value="1"/>
</dbReference>
<dbReference type="KEGG" id="dpx:DAPPUDRAFT_254475"/>
<feature type="signal peptide" evidence="1">
    <location>
        <begin position="1"/>
        <end position="17"/>
    </location>
</feature>
<proteinExistence type="predicted"/>
<dbReference type="EMBL" id="GL732600">
    <property type="protein sequence ID" value="EFX72318.1"/>
    <property type="molecule type" value="Genomic_DNA"/>
</dbReference>
<dbReference type="InterPro" id="IPR003598">
    <property type="entry name" value="Ig_sub2"/>
</dbReference>
<dbReference type="Gene3D" id="2.60.40.10">
    <property type="entry name" value="Immunoglobulins"/>
    <property type="match status" value="2"/>
</dbReference>
<dbReference type="SMART" id="SM00408">
    <property type="entry name" value="IGc2"/>
    <property type="match status" value="2"/>
</dbReference>
<dbReference type="OrthoDB" id="190835at2759"/>
<dbReference type="STRING" id="6669.E9H757"/>
<protein>
    <recommendedName>
        <fullName evidence="2">Ig-like domain-containing protein</fullName>
    </recommendedName>
</protein>
<dbReference type="InterPro" id="IPR013098">
    <property type="entry name" value="Ig_I-set"/>
</dbReference>
<dbReference type="FunFam" id="2.60.40.10:FF:001061">
    <property type="entry name" value="Uncharacterized protein, isoform C"/>
    <property type="match status" value="1"/>
</dbReference>
<gene>
    <name evidence="3" type="ORF">DAPPUDRAFT_254475</name>
</gene>
<dbReference type="InterPro" id="IPR007110">
    <property type="entry name" value="Ig-like_dom"/>
</dbReference>
<dbReference type="Proteomes" id="UP000000305">
    <property type="component" value="Unassembled WGS sequence"/>
</dbReference>
<organism evidence="3 4">
    <name type="scientific">Daphnia pulex</name>
    <name type="common">Water flea</name>
    <dbReference type="NCBI Taxonomy" id="6669"/>
    <lineage>
        <taxon>Eukaryota</taxon>
        <taxon>Metazoa</taxon>
        <taxon>Ecdysozoa</taxon>
        <taxon>Arthropoda</taxon>
        <taxon>Crustacea</taxon>
        <taxon>Branchiopoda</taxon>
        <taxon>Diplostraca</taxon>
        <taxon>Cladocera</taxon>
        <taxon>Anomopoda</taxon>
        <taxon>Daphniidae</taxon>
        <taxon>Daphnia</taxon>
    </lineage>
</organism>
<dbReference type="CDD" id="cd00099">
    <property type="entry name" value="IgV"/>
    <property type="match status" value="1"/>
</dbReference>
<dbReference type="SMART" id="SM00406">
    <property type="entry name" value="IGv"/>
    <property type="match status" value="1"/>
</dbReference>
<reference evidence="3 4" key="1">
    <citation type="journal article" date="2011" name="Science">
        <title>The ecoresponsive genome of Daphnia pulex.</title>
        <authorList>
            <person name="Colbourne J.K."/>
            <person name="Pfrender M.E."/>
            <person name="Gilbert D."/>
            <person name="Thomas W.K."/>
            <person name="Tucker A."/>
            <person name="Oakley T.H."/>
            <person name="Tokishita S."/>
            <person name="Aerts A."/>
            <person name="Arnold G.J."/>
            <person name="Basu M.K."/>
            <person name="Bauer D.J."/>
            <person name="Caceres C.E."/>
            <person name="Carmel L."/>
            <person name="Casola C."/>
            <person name="Choi J.H."/>
            <person name="Detter J.C."/>
            <person name="Dong Q."/>
            <person name="Dusheyko S."/>
            <person name="Eads B.D."/>
            <person name="Frohlich T."/>
            <person name="Geiler-Samerotte K.A."/>
            <person name="Gerlach D."/>
            <person name="Hatcher P."/>
            <person name="Jogdeo S."/>
            <person name="Krijgsveld J."/>
            <person name="Kriventseva E.V."/>
            <person name="Kultz D."/>
            <person name="Laforsch C."/>
            <person name="Lindquist E."/>
            <person name="Lopez J."/>
            <person name="Manak J.R."/>
            <person name="Muller J."/>
            <person name="Pangilinan J."/>
            <person name="Patwardhan R.P."/>
            <person name="Pitluck S."/>
            <person name="Pritham E.J."/>
            <person name="Rechtsteiner A."/>
            <person name="Rho M."/>
            <person name="Rogozin I.B."/>
            <person name="Sakarya O."/>
            <person name="Salamov A."/>
            <person name="Schaack S."/>
            <person name="Shapiro H."/>
            <person name="Shiga Y."/>
            <person name="Skalitzky C."/>
            <person name="Smith Z."/>
            <person name="Souvorov A."/>
            <person name="Sung W."/>
            <person name="Tang Z."/>
            <person name="Tsuchiya D."/>
            <person name="Tu H."/>
            <person name="Vos H."/>
            <person name="Wang M."/>
            <person name="Wolf Y.I."/>
            <person name="Yamagata H."/>
            <person name="Yamada T."/>
            <person name="Ye Y."/>
            <person name="Shaw J.R."/>
            <person name="Andrews J."/>
            <person name="Crease T.J."/>
            <person name="Tang H."/>
            <person name="Lucas S.M."/>
            <person name="Robertson H.M."/>
            <person name="Bork P."/>
            <person name="Koonin E.V."/>
            <person name="Zdobnov E.M."/>
            <person name="Grigoriev I.V."/>
            <person name="Lynch M."/>
            <person name="Boore J.L."/>
        </authorList>
    </citation>
    <scope>NUCLEOTIDE SEQUENCE [LARGE SCALE GENOMIC DNA]</scope>
</reference>
<dbReference type="Pfam" id="PF07679">
    <property type="entry name" value="I-set"/>
    <property type="match status" value="1"/>
</dbReference>